<evidence type="ECO:0000313" key="2">
    <source>
        <dbReference type="EMBL" id="KAF6812244.1"/>
    </source>
</evidence>
<feature type="region of interest" description="Disordered" evidence="1">
    <location>
        <begin position="177"/>
        <end position="206"/>
    </location>
</feature>
<proteinExistence type="predicted"/>
<sequence length="223" mass="24416">MLIPAATPSTRHCASNRQSDLSTLSCSTSRLIAAAPGIPTKTFSRHVPPLQRCKGRVGTLNASPVLDAPRRLKYPLMQMMMRIDMRNKTCHEEIRVASDNVRHLLIGSVFLESLQKTRIRSACNEANQEPKAPSWNSVVVCKAHGWAIGKSAIFAVASELRAFFLLPDQKRLGYAATLTRDPRSATPREPSDLASSSMRRPKDAQFGARRLVGPTGLVIGCPS</sequence>
<dbReference type="Proteomes" id="UP000652219">
    <property type="component" value="Unassembled WGS sequence"/>
</dbReference>
<accession>A0A8H6JFI9</accession>
<evidence type="ECO:0000256" key="1">
    <source>
        <dbReference type="SAM" id="MobiDB-lite"/>
    </source>
</evidence>
<protein>
    <submittedName>
        <fullName evidence="2">Uncharacterized protein</fullName>
    </submittedName>
</protein>
<evidence type="ECO:0000313" key="3">
    <source>
        <dbReference type="Proteomes" id="UP000652219"/>
    </source>
</evidence>
<comment type="caution">
    <text evidence="2">The sequence shown here is derived from an EMBL/GenBank/DDBJ whole genome shotgun (WGS) entry which is preliminary data.</text>
</comment>
<name>A0A8H6JFI9_9PEZI</name>
<organism evidence="2 3">
    <name type="scientific">Colletotrichum sojae</name>
    <dbReference type="NCBI Taxonomy" id="2175907"/>
    <lineage>
        <taxon>Eukaryota</taxon>
        <taxon>Fungi</taxon>
        <taxon>Dikarya</taxon>
        <taxon>Ascomycota</taxon>
        <taxon>Pezizomycotina</taxon>
        <taxon>Sordariomycetes</taxon>
        <taxon>Hypocreomycetidae</taxon>
        <taxon>Glomerellales</taxon>
        <taxon>Glomerellaceae</taxon>
        <taxon>Colletotrichum</taxon>
        <taxon>Colletotrichum orchidearum species complex</taxon>
    </lineage>
</organism>
<dbReference type="EMBL" id="WIGN01000065">
    <property type="protein sequence ID" value="KAF6812244.1"/>
    <property type="molecule type" value="Genomic_DNA"/>
</dbReference>
<reference evidence="2 3" key="1">
    <citation type="journal article" date="2020" name="Phytopathology">
        <title>Genome Sequence Resources of Colletotrichum truncatum, C. plurivorum, C. musicola, and C. sojae: Four Species Pathogenic to Soybean (Glycine max).</title>
        <authorList>
            <person name="Rogerio F."/>
            <person name="Boufleur T.R."/>
            <person name="Ciampi-Guillardi M."/>
            <person name="Sukno S.A."/>
            <person name="Thon M.R."/>
            <person name="Massola Junior N.S."/>
            <person name="Baroncelli R."/>
        </authorList>
    </citation>
    <scope>NUCLEOTIDE SEQUENCE [LARGE SCALE GENOMIC DNA]</scope>
    <source>
        <strain evidence="2 3">LFN0009</strain>
    </source>
</reference>
<dbReference type="AlphaFoldDB" id="A0A8H6JFI9"/>
<keyword evidence="3" id="KW-1185">Reference proteome</keyword>
<gene>
    <name evidence="2" type="ORF">CSOJ01_05233</name>
</gene>